<protein>
    <submittedName>
        <fullName evidence="1">Sugar/inositol transporter protein</fullName>
    </submittedName>
</protein>
<keyword evidence="2" id="KW-1185">Reference proteome</keyword>
<name>A0ACB7WMS0_DIOAL</name>
<evidence type="ECO:0000313" key="2">
    <source>
        <dbReference type="Proteomes" id="UP000827976"/>
    </source>
</evidence>
<accession>A0ACB7WMS0</accession>
<sequence>MAITVIIQNSQGKAYHGKITLFVLLACVVAATGGLIFGYDMGIIGGVTSMDNFILKFFPSVFTKEKLSQDTNRYCKFKPQLLTLFTTSLYLAALVSSFFASGATKTFGRKWSMFNGGIISLIGSIITVTAMNIIMLIFGRLLLGIGVGFILQSVPLYLSEMAPPNLRGMLNMGFQLMVTIGILIANIINYGNAKIKVEWGWHVSLGIATIPATIFTLGSLFLPDTPNSLIERGDEENAKIVLRKIRGTDDVKIEFDYMRAASTEANIINHSMFNILNRKYRPQLTMAIFIPFFQQLTGINVIMFYAPVLFKTIGFKDNASFASAIITGLVNVFATLVSISTVDKFGRKVLFLQGGTQMFICQILVGTLIGLMFGTNGEGKIPTQYAISVVLLICFYVCGYAWSWGPLGWLIPSEIFPIEVRSAGQSIAVSMNMFFTFIIAQTFRSLLCYMKFYLFFFFAGWLVIMTIFIGVFLPETMNVPIDDMIFVWKHHWFWRRFINDNDVQFAYSRVTK</sequence>
<evidence type="ECO:0000313" key="1">
    <source>
        <dbReference type="EMBL" id="KAH7689819.1"/>
    </source>
</evidence>
<comment type="caution">
    <text evidence="1">The sequence shown here is derived from an EMBL/GenBank/DDBJ whole genome shotgun (WGS) entry which is preliminary data.</text>
</comment>
<proteinExistence type="predicted"/>
<gene>
    <name evidence="1" type="ORF">IHE45_02G008300</name>
</gene>
<dbReference type="EMBL" id="CM037012">
    <property type="protein sequence ID" value="KAH7689819.1"/>
    <property type="molecule type" value="Genomic_DNA"/>
</dbReference>
<reference evidence="2" key="1">
    <citation type="journal article" date="2022" name="Nat. Commun.">
        <title>Chromosome evolution and the genetic basis of agronomically important traits in greater yam.</title>
        <authorList>
            <person name="Bredeson J.V."/>
            <person name="Lyons J.B."/>
            <person name="Oniyinde I.O."/>
            <person name="Okereke N.R."/>
            <person name="Kolade O."/>
            <person name="Nnabue I."/>
            <person name="Nwadili C.O."/>
            <person name="Hribova E."/>
            <person name="Parker M."/>
            <person name="Nwogha J."/>
            <person name="Shu S."/>
            <person name="Carlson J."/>
            <person name="Kariba R."/>
            <person name="Muthemba S."/>
            <person name="Knop K."/>
            <person name="Barton G.J."/>
            <person name="Sherwood A.V."/>
            <person name="Lopez-Montes A."/>
            <person name="Asiedu R."/>
            <person name="Jamnadass R."/>
            <person name="Muchugi A."/>
            <person name="Goodstein D."/>
            <person name="Egesi C.N."/>
            <person name="Featherston J."/>
            <person name="Asfaw A."/>
            <person name="Simpson G.G."/>
            <person name="Dolezel J."/>
            <person name="Hendre P.S."/>
            <person name="Van Deynze A."/>
            <person name="Kumar P.L."/>
            <person name="Obidiegwu J.E."/>
            <person name="Bhattacharjee R."/>
            <person name="Rokhsar D.S."/>
        </authorList>
    </citation>
    <scope>NUCLEOTIDE SEQUENCE [LARGE SCALE GENOMIC DNA]</scope>
    <source>
        <strain evidence="2">cv. TDa95/00328</strain>
    </source>
</reference>
<organism evidence="1 2">
    <name type="scientific">Dioscorea alata</name>
    <name type="common">Purple yam</name>
    <dbReference type="NCBI Taxonomy" id="55571"/>
    <lineage>
        <taxon>Eukaryota</taxon>
        <taxon>Viridiplantae</taxon>
        <taxon>Streptophyta</taxon>
        <taxon>Embryophyta</taxon>
        <taxon>Tracheophyta</taxon>
        <taxon>Spermatophyta</taxon>
        <taxon>Magnoliopsida</taxon>
        <taxon>Liliopsida</taxon>
        <taxon>Dioscoreales</taxon>
        <taxon>Dioscoreaceae</taxon>
        <taxon>Dioscorea</taxon>
    </lineage>
</organism>
<dbReference type="Proteomes" id="UP000827976">
    <property type="component" value="Chromosome 2"/>
</dbReference>